<dbReference type="OrthoDB" id="2717295at2759"/>
<gene>
    <name evidence="1" type="ORF">FOMPIDRAFT_1096395</name>
</gene>
<feature type="non-terminal residue" evidence="1">
    <location>
        <position position="154"/>
    </location>
</feature>
<name>S8F2T6_FOMSC</name>
<proteinExistence type="predicted"/>
<dbReference type="PANTHER" id="PTHR19446">
    <property type="entry name" value="REVERSE TRANSCRIPTASES"/>
    <property type="match status" value="1"/>
</dbReference>
<evidence type="ECO:0000313" key="1">
    <source>
        <dbReference type="EMBL" id="EPS93229.1"/>
    </source>
</evidence>
<dbReference type="AlphaFoldDB" id="S8F2T6"/>
<dbReference type="InParanoid" id="S8F2T6"/>
<evidence type="ECO:0000313" key="2">
    <source>
        <dbReference type="Proteomes" id="UP000015241"/>
    </source>
</evidence>
<feature type="non-terminal residue" evidence="1">
    <location>
        <position position="1"/>
    </location>
</feature>
<dbReference type="EMBL" id="KE504289">
    <property type="protein sequence ID" value="EPS93229.1"/>
    <property type="molecule type" value="Genomic_DNA"/>
</dbReference>
<evidence type="ECO:0008006" key="3">
    <source>
        <dbReference type="Google" id="ProtNLM"/>
    </source>
</evidence>
<dbReference type="eggNOG" id="ENOG502SQSS">
    <property type="taxonomic scope" value="Eukaryota"/>
</dbReference>
<protein>
    <recommendedName>
        <fullName evidence="3">Reverse transcriptase domain-containing protein</fullName>
    </recommendedName>
</protein>
<sequence length="154" mass="17142">NDAKSHVLYETFFPQPPADFARPAAQVYPAEAFPFTHISDTIIGEMCHRLKEFKAPGPDGIPNEVYKRCADLLVPFLGPLFCATFDLEYYPEEWKVSTTVVLRKPGQGDYSIAKSYRPIALMSCMGKLLSACVASTLEYELELLGLYPQGHFGG</sequence>
<accession>S8F2T6</accession>
<keyword evidence="2" id="KW-1185">Reference proteome</keyword>
<organism evidence="1 2">
    <name type="scientific">Fomitopsis schrenkii</name>
    <name type="common">Brown rot fungus</name>
    <dbReference type="NCBI Taxonomy" id="2126942"/>
    <lineage>
        <taxon>Eukaryota</taxon>
        <taxon>Fungi</taxon>
        <taxon>Dikarya</taxon>
        <taxon>Basidiomycota</taxon>
        <taxon>Agaricomycotina</taxon>
        <taxon>Agaricomycetes</taxon>
        <taxon>Polyporales</taxon>
        <taxon>Fomitopsis</taxon>
    </lineage>
</organism>
<reference evidence="1 2" key="1">
    <citation type="journal article" date="2012" name="Science">
        <title>The Paleozoic origin of enzymatic lignin decomposition reconstructed from 31 fungal genomes.</title>
        <authorList>
            <person name="Floudas D."/>
            <person name="Binder M."/>
            <person name="Riley R."/>
            <person name="Barry K."/>
            <person name="Blanchette R.A."/>
            <person name="Henrissat B."/>
            <person name="Martinez A.T."/>
            <person name="Otillar R."/>
            <person name="Spatafora J.W."/>
            <person name="Yadav J.S."/>
            <person name="Aerts A."/>
            <person name="Benoit I."/>
            <person name="Boyd A."/>
            <person name="Carlson A."/>
            <person name="Copeland A."/>
            <person name="Coutinho P.M."/>
            <person name="de Vries R.P."/>
            <person name="Ferreira P."/>
            <person name="Findley K."/>
            <person name="Foster B."/>
            <person name="Gaskell J."/>
            <person name="Glotzer D."/>
            <person name="Gorecki P."/>
            <person name="Heitman J."/>
            <person name="Hesse C."/>
            <person name="Hori C."/>
            <person name="Igarashi K."/>
            <person name="Jurgens J.A."/>
            <person name="Kallen N."/>
            <person name="Kersten P."/>
            <person name="Kohler A."/>
            <person name="Kuees U."/>
            <person name="Kumar T.K.A."/>
            <person name="Kuo A."/>
            <person name="LaButti K."/>
            <person name="Larrondo L.F."/>
            <person name="Lindquist E."/>
            <person name="Ling A."/>
            <person name="Lombard V."/>
            <person name="Lucas S."/>
            <person name="Lundell T."/>
            <person name="Martin R."/>
            <person name="McLaughlin D.J."/>
            <person name="Morgenstern I."/>
            <person name="Morin E."/>
            <person name="Murat C."/>
            <person name="Nagy L.G."/>
            <person name="Nolan M."/>
            <person name="Ohm R.A."/>
            <person name="Patyshakuliyeva A."/>
            <person name="Rokas A."/>
            <person name="Ruiz-Duenas F.J."/>
            <person name="Sabat G."/>
            <person name="Salamov A."/>
            <person name="Samejima M."/>
            <person name="Schmutz J."/>
            <person name="Slot J.C."/>
            <person name="St John F."/>
            <person name="Stenlid J."/>
            <person name="Sun H."/>
            <person name="Sun S."/>
            <person name="Syed K."/>
            <person name="Tsang A."/>
            <person name="Wiebenga A."/>
            <person name="Young D."/>
            <person name="Pisabarro A."/>
            <person name="Eastwood D.C."/>
            <person name="Martin F."/>
            <person name="Cullen D."/>
            <person name="Grigoriev I.V."/>
            <person name="Hibbett D.S."/>
        </authorList>
    </citation>
    <scope>NUCLEOTIDE SEQUENCE</scope>
    <source>
        <strain evidence="2">FP-58527</strain>
    </source>
</reference>
<dbReference type="HOGENOM" id="CLU_141388_0_0_1"/>
<dbReference type="Proteomes" id="UP000015241">
    <property type="component" value="Unassembled WGS sequence"/>
</dbReference>
<dbReference type="STRING" id="743788.S8F2T6"/>